<dbReference type="EMBL" id="ABDG02000026">
    <property type="protein sequence ID" value="EHK42677.1"/>
    <property type="molecule type" value="Genomic_DNA"/>
</dbReference>
<dbReference type="OMA" id="NANWCAT"/>
<comment type="caution">
    <text evidence="2">The sequence shown here is derived from an EMBL/GenBank/DDBJ whole genome shotgun (WGS) entry which is preliminary data.</text>
</comment>
<dbReference type="OrthoDB" id="4732505at2759"/>
<evidence type="ECO:0000256" key="1">
    <source>
        <dbReference type="SAM" id="SignalP"/>
    </source>
</evidence>
<sequence length="185" mass="19747">MLFLNNLLLFTTAALAVNVIIFIVDDDHDCPDDETVLVCNDIDLGICCTNTAFTDFPTLQVAGLNTDPTAGEVAIAFSQSGNNRCGVSCDSAFAENNACLSCVVNDVDTISGGGWNVLPAADESTESLSACKSSVDPDELKYQGRSYNIYHDVPASVSAQLIDLVKKNVDVADFPAHLSQYEKKV</sequence>
<keyword evidence="1" id="KW-0732">Signal</keyword>
<dbReference type="AlphaFoldDB" id="G9P2D9"/>
<dbReference type="Proteomes" id="UP000005426">
    <property type="component" value="Unassembled WGS sequence"/>
</dbReference>
<dbReference type="HOGENOM" id="CLU_1461509_0_0_1"/>
<feature type="signal peptide" evidence="1">
    <location>
        <begin position="1"/>
        <end position="16"/>
    </location>
</feature>
<feature type="chain" id="PRO_5003524865" description="Gnk2-homologous domain-containing protein" evidence="1">
    <location>
        <begin position="17"/>
        <end position="185"/>
    </location>
</feature>
<gene>
    <name evidence="2" type="ORF">TRIATDRAFT_86458</name>
</gene>
<name>G9P2D9_HYPAI</name>
<keyword evidence="3" id="KW-1185">Reference proteome</keyword>
<proteinExistence type="predicted"/>
<organism evidence="2 3">
    <name type="scientific">Hypocrea atroviridis (strain ATCC 20476 / IMI 206040)</name>
    <name type="common">Trichoderma atroviride</name>
    <dbReference type="NCBI Taxonomy" id="452589"/>
    <lineage>
        <taxon>Eukaryota</taxon>
        <taxon>Fungi</taxon>
        <taxon>Dikarya</taxon>
        <taxon>Ascomycota</taxon>
        <taxon>Pezizomycotina</taxon>
        <taxon>Sordariomycetes</taxon>
        <taxon>Hypocreomycetidae</taxon>
        <taxon>Hypocreales</taxon>
        <taxon>Hypocreaceae</taxon>
        <taxon>Trichoderma</taxon>
    </lineage>
</organism>
<protein>
    <recommendedName>
        <fullName evidence="4">Gnk2-homologous domain-containing protein</fullName>
    </recommendedName>
</protein>
<evidence type="ECO:0000313" key="3">
    <source>
        <dbReference type="Proteomes" id="UP000005426"/>
    </source>
</evidence>
<evidence type="ECO:0008006" key="4">
    <source>
        <dbReference type="Google" id="ProtNLM"/>
    </source>
</evidence>
<evidence type="ECO:0000313" key="2">
    <source>
        <dbReference type="EMBL" id="EHK42677.1"/>
    </source>
</evidence>
<reference evidence="2 3" key="1">
    <citation type="journal article" date="2011" name="Genome Biol.">
        <title>Comparative genome sequence analysis underscores mycoparasitism as the ancestral life style of Trichoderma.</title>
        <authorList>
            <person name="Kubicek C.P."/>
            <person name="Herrera-Estrella A."/>
            <person name="Seidl-Seiboth V."/>
            <person name="Martinez D.A."/>
            <person name="Druzhinina I.S."/>
            <person name="Thon M."/>
            <person name="Zeilinger S."/>
            <person name="Casas-Flores S."/>
            <person name="Horwitz B.A."/>
            <person name="Mukherjee P.K."/>
            <person name="Mukherjee M."/>
            <person name="Kredics L."/>
            <person name="Alcaraz L.D."/>
            <person name="Aerts A."/>
            <person name="Antal Z."/>
            <person name="Atanasova L."/>
            <person name="Cervantes-Badillo M.G."/>
            <person name="Challacombe J."/>
            <person name="Chertkov O."/>
            <person name="McCluskey K."/>
            <person name="Coulpier F."/>
            <person name="Deshpande N."/>
            <person name="von Doehren H."/>
            <person name="Ebbole D.J."/>
            <person name="Esquivel-Naranjo E.U."/>
            <person name="Fekete E."/>
            <person name="Flipphi M."/>
            <person name="Glaser F."/>
            <person name="Gomez-Rodriguez E.Y."/>
            <person name="Gruber S."/>
            <person name="Han C."/>
            <person name="Henrissat B."/>
            <person name="Hermosa R."/>
            <person name="Hernandez-Onate M."/>
            <person name="Karaffa L."/>
            <person name="Kosti I."/>
            <person name="Le Crom S."/>
            <person name="Lindquist E."/>
            <person name="Lucas S."/>
            <person name="Luebeck M."/>
            <person name="Luebeck P.S."/>
            <person name="Margeot A."/>
            <person name="Metz B."/>
            <person name="Misra M."/>
            <person name="Nevalainen H."/>
            <person name="Omann M."/>
            <person name="Packer N."/>
            <person name="Perrone G."/>
            <person name="Uresti-Rivera E.E."/>
            <person name="Salamov A."/>
            <person name="Schmoll M."/>
            <person name="Seiboth B."/>
            <person name="Shapiro H."/>
            <person name="Sukno S."/>
            <person name="Tamayo-Ramos J.A."/>
            <person name="Tisch D."/>
            <person name="Wiest A."/>
            <person name="Wilkinson H.H."/>
            <person name="Zhang M."/>
            <person name="Coutinho P.M."/>
            <person name="Kenerley C.M."/>
            <person name="Monte E."/>
            <person name="Baker S.E."/>
            <person name="Grigoriev I.V."/>
        </authorList>
    </citation>
    <scope>NUCLEOTIDE SEQUENCE [LARGE SCALE GENOMIC DNA]</scope>
    <source>
        <strain evidence="3">ATCC 20476 / IMI 206040</strain>
    </source>
</reference>
<accession>G9P2D9</accession>